<dbReference type="Pfam" id="PF05231">
    <property type="entry name" value="MASE1"/>
    <property type="match status" value="1"/>
</dbReference>
<sequence>MSDPPGWTWRDTRAVLGTFAVIATATALARAGAAVESTGAVRILSATWPSHGLTLAILLVVPRRRVPAHAVAAFAAIALTVLVLGTSWRVLLIGQPISALIVLLTAAFLRRDPEWIDGDSESVRSWLRFLGGGVLLPTASAAFPQALVRYYEPGGGTDWSLVWPTAGAVFATNALAYVLFVPVVLRLRPTVFRARVPAGRRGELAALVAAVALLATASMLQDNPLPLFLLAIPPVVAAVRHGTPGVTLSVVVLATVLLGTTQAGHGPFVALSGGDPAIGLLWAQFTSFVLMAAGLTVVALLDTGGVPVRTGHDLERLRSDGGAGFACVIGADGHIEDVAPPGSRPDVLRRSWRDFVDPHDADMVEQRLSAARAGGAGVTYSGWVRGRDGTWRWIEARIRRGPAAAGARPVVVVGSDVTDDRLRGLERLRARNRELDTAAATDPLTGLANRRRLDEAQETAWRTAAADGGPVSIVVVDIDHFKPYNDHYGHARGDEALRAVAVALRDALPPSDGLAARFGGEEFVVLLPGAAAGGARSVAERIAVRVRSLRMPHRRSPAGQVSVSIGVATGWPGPGCTDPHRVFGAADAALYRAKESGRGRIESAPDVS</sequence>
<gene>
    <name evidence="8" type="ORF">GCM10009613_00260</name>
</gene>
<keyword evidence="3 6" id="KW-0812">Transmembrane</keyword>
<dbReference type="PANTHER" id="PTHR45138:SF9">
    <property type="entry name" value="DIGUANYLATE CYCLASE DGCM-RELATED"/>
    <property type="match status" value="1"/>
</dbReference>
<proteinExistence type="predicted"/>
<dbReference type="SMART" id="SM00267">
    <property type="entry name" value="GGDEF"/>
    <property type="match status" value="1"/>
</dbReference>
<keyword evidence="2" id="KW-1003">Cell membrane</keyword>
<evidence type="ECO:0000256" key="4">
    <source>
        <dbReference type="ARBA" id="ARBA00022989"/>
    </source>
</evidence>
<feature type="transmembrane region" description="Helical" evidence="6">
    <location>
        <begin position="204"/>
        <end position="221"/>
    </location>
</feature>
<dbReference type="CDD" id="cd00130">
    <property type="entry name" value="PAS"/>
    <property type="match status" value="1"/>
</dbReference>
<dbReference type="Gene3D" id="3.30.450.20">
    <property type="entry name" value="PAS domain"/>
    <property type="match status" value="1"/>
</dbReference>
<dbReference type="NCBIfam" id="TIGR00254">
    <property type="entry name" value="GGDEF"/>
    <property type="match status" value="1"/>
</dbReference>
<dbReference type="Gene3D" id="3.30.70.270">
    <property type="match status" value="1"/>
</dbReference>
<reference evidence="8 9" key="1">
    <citation type="journal article" date="2019" name="Int. J. Syst. Evol. Microbiol.">
        <title>The Global Catalogue of Microorganisms (GCM) 10K type strain sequencing project: providing services to taxonomists for standard genome sequencing and annotation.</title>
        <authorList>
            <consortium name="The Broad Institute Genomics Platform"/>
            <consortium name="The Broad Institute Genome Sequencing Center for Infectious Disease"/>
            <person name="Wu L."/>
            <person name="Ma J."/>
        </authorList>
    </citation>
    <scope>NUCLEOTIDE SEQUENCE [LARGE SCALE GENOMIC DNA]</scope>
    <source>
        <strain evidence="8 9">JCM 11896</strain>
    </source>
</reference>
<keyword evidence="4 6" id="KW-1133">Transmembrane helix</keyword>
<feature type="transmembrane region" description="Helical" evidence="6">
    <location>
        <begin position="160"/>
        <end position="184"/>
    </location>
</feature>
<evidence type="ECO:0000256" key="5">
    <source>
        <dbReference type="ARBA" id="ARBA00023136"/>
    </source>
</evidence>
<dbReference type="Proteomes" id="UP001501414">
    <property type="component" value="Unassembled WGS sequence"/>
</dbReference>
<dbReference type="InterPro" id="IPR007895">
    <property type="entry name" value="MASE1"/>
</dbReference>
<dbReference type="InterPro" id="IPR029787">
    <property type="entry name" value="Nucleotide_cyclase"/>
</dbReference>
<feature type="transmembrane region" description="Helical" evidence="6">
    <location>
        <begin position="39"/>
        <end position="61"/>
    </location>
</feature>
<feature type="domain" description="GGDEF" evidence="7">
    <location>
        <begin position="469"/>
        <end position="606"/>
    </location>
</feature>
<feature type="transmembrane region" description="Helical" evidence="6">
    <location>
        <begin position="241"/>
        <end position="259"/>
    </location>
</feature>
<keyword evidence="5 6" id="KW-0472">Membrane</keyword>
<evidence type="ECO:0000313" key="8">
    <source>
        <dbReference type="EMBL" id="GAA1378710.1"/>
    </source>
</evidence>
<dbReference type="CDD" id="cd01949">
    <property type="entry name" value="GGDEF"/>
    <property type="match status" value="1"/>
</dbReference>
<dbReference type="InterPro" id="IPR000160">
    <property type="entry name" value="GGDEF_dom"/>
</dbReference>
<organism evidence="8 9">
    <name type="scientific">Pseudonocardia kongjuensis</name>
    <dbReference type="NCBI Taxonomy" id="102227"/>
    <lineage>
        <taxon>Bacteria</taxon>
        <taxon>Bacillati</taxon>
        <taxon>Actinomycetota</taxon>
        <taxon>Actinomycetes</taxon>
        <taxon>Pseudonocardiales</taxon>
        <taxon>Pseudonocardiaceae</taxon>
        <taxon>Pseudonocardia</taxon>
    </lineage>
</organism>
<dbReference type="InterPro" id="IPR000014">
    <property type="entry name" value="PAS"/>
</dbReference>
<evidence type="ECO:0000256" key="1">
    <source>
        <dbReference type="ARBA" id="ARBA00004651"/>
    </source>
</evidence>
<name>A0ABN1XEV8_9PSEU</name>
<accession>A0ABN1XEV8</accession>
<evidence type="ECO:0000256" key="6">
    <source>
        <dbReference type="SAM" id="Phobius"/>
    </source>
</evidence>
<evidence type="ECO:0000256" key="2">
    <source>
        <dbReference type="ARBA" id="ARBA00022475"/>
    </source>
</evidence>
<protein>
    <recommendedName>
        <fullName evidence="7">GGDEF domain-containing protein</fullName>
    </recommendedName>
</protein>
<feature type="transmembrane region" description="Helical" evidence="6">
    <location>
        <begin position="280"/>
        <end position="301"/>
    </location>
</feature>
<feature type="transmembrane region" description="Helical" evidence="6">
    <location>
        <begin position="91"/>
        <end position="109"/>
    </location>
</feature>
<dbReference type="EMBL" id="BAAAJK010000001">
    <property type="protein sequence ID" value="GAA1378710.1"/>
    <property type="molecule type" value="Genomic_DNA"/>
</dbReference>
<comment type="subcellular location">
    <subcellularLocation>
        <location evidence="1">Cell membrane</location>
        <topology evidence="1">Multi-pass membrane protein</topology>
    </subcellularLocation>
</comment>
<dbReference type="InterPro" id="IPR050469">
    <property type="entry name" value="Diguanylate_Cyclase"/>
</dbReference>
<dbReference type="RefSeq" id="WP_344017408.1">
    <property type="nucleotide sequence ID" value="NZ_BAAAJK010000001.1"/>
</dbReference>
<keyword evidence="9" id="KW-1185">Reference proteome</keyword>
<dbReference type="PROSITE" id="PS50887">
    <property type="entry name" value="GGDEF"/>
    <property type="match status" value="1"/>
</dbReference>
<comment type="caution">
    <text evidence="8">The sequence shown here is derived from an EMBL/GenBank/DDBJ whole genome shotgun (WGS) entry which is preliminary data.</text>
</comment>
<feature type="transmembrane region" description="Helical" evidence="6">
    <location>
        <begin position="129"/>
        <end position="148"/>
    </location>
</feature>
<dbReference type="InterPro" id="IPR035965">
    <property type="entry name" value="PAS-like_dom_sf"/>
</dbReference>
<dbReference type="SUPFAM" id="SSF55073">
    <property type="entry name" value="Nucleotide cyclase"/>
    <property type="match status" value="1"/>
</dbReference>
<dbReference type="InterPro" id="IPR043128">
    <property type="entry name" value="Rev_trsase/Diguanyl_cyclase"/>
</dbReference>
<evidence type="ECO:0000313" key="9">
    <source>
        <dbReference type="Proteomes" id="UP001501414"/>
    </source>
</evidence>
<dbReference type="Pfam" id="PF00990">
    <property type="entry name" value="GGDEF"/>
    <property type="match status" value="1"/>
</dbReference>
<evidence type="ECO:0000259" key="7">
    <source>
        <dbReference type="PROSITE" id="PS50887"/>
    </source>
</evidence>
<dbReference type="NCBIfam" id="TIGR00229">
    <property type="entry name" value="sensory_box"/>
    <property type="match status" value="1"/>
</dbReference>
<feature type="transmembrane region" description="Helical" evidence="6">
    <location>
        <begin position="68"/>
        <end position="85"/>
    </location>
</feature>
<dbReference type="SUPFAM" id="SSF55785">
    <property type="entry name" value="PYP-like sensor domain (PAS domain)"/>
    <property type="match status" value="1"/>
</dbReference>
<dbReference type="PANTHER" id="PTHR45138">
    <property type="entry name" value="REGULATORY COMPONENTS OF SENSORY TRANSDUCTION SYSTEM"/>
    <property type="match status" value="1"/>
</dbReference>
<evidence type="ECO:0000256" key="3">
    <source>
        <dbReference type="ARBA" id="ARBA00022692"/>
    </source>
</evidence>